<evidence type="ECO:0000256" key="1">
    <source>
        <dbReference type="ARBA" id="ARBA00004141"/>
    </source>
</evidence>
<evidence type="ECO:0000259" key="9">
    <source>
        <dbReference type="PROSITE" id="PS50850"/>
    </source>
</evidence>
<proteinExistence type="inferred from homology"/>
<dbReference type="FunFam" id="1.20.1250.20:FF:000285">
    <property type="entry name" value="MFS general substrate transporter"/>
    <property type="match status" value="1"/>
</dbReference>
<feature type="transmembrane region" description="Helical" evidence="8">
    <location>
        <begin position="378"/>
        <end position="400"/>
    </location>
</feature>
<dbReference type="EMBL" id="MLKD01000011">
    <property type="protein sequence ID" value="OQE21713.1"/>
    <property type="molecule type" value="Genomic_DNA"/>
</dbReference>
<dbReference type="PANTHER" id="PTHR42718">
    <property type="entry name" value="MAJOR FACILITATOR SUPERFAMILY MULTIDRUG TRANSPORTER MFSC"/>
    <property type="match status" value="1"/>
</dbReference>
<evidence type="ECO:0000256" key="2">
    <source>
        <dbReference type="ARBA" id="ARBA00008335"/>
    </source>
</evidence>
<dbReference type="Proteomes" id="UP000191285">
    <property type="component" value="Unassembled WGS sequence"/>
</dbReference>
<comment type="similarity">
    <text evidence="2">Belongs to the major facilitator superfamily.</text>
</comment>
<comment type="subcellular location">
    <subcellularLocation>
        <location evidence="1">Membrane</location>
        <topology evidence="1">Multi-pass membrane protein</topology>
    </subcellularLocation>
</comment>
<dbReference type="OrthoDB" id="2428527at2759"/>
<feature type="transmembrane region" description="Helical" evidence="8">
    <location>
        <begin position="207"/>
        <end position="228"/>
    </location>
</feature>
<feature type="transmembrane region" description="Helical" evidence="8">
    <location>
        <begin position="310"/>
        <end position="339"/>
    </location>
</feature>
<accession>A0A1V6T7I5</accession>
<dbReference type="PROSITE" id="PS50850">
    <property type="entry name" value="MFS"/>
    <property type="match status" value="1"/>
</dbReference>
<dbReference type="AlphaFoldDB" id="A0A1V6T7I5"/>
<feature type="transmembrane region" description="Helical" evidence="8">
    <location>
        <begin position="351"/>
        <end position="371"/>
    </location>
</feature>
<feature type="region of interest" description="Disordered" evidence="7">
    <location>
        <begin position="1"/>
        <end position="27"/>
    </location>
</feature>
<feature type="transmembrane region" description="Helical" evidence="8">
    <location>
        <begin position="143"/>
        <end position="166"/>
    </location>
</feature>
<feature type="transmembrane region" description="Helical" evidence="8">
    <location>
        <begin position="88"/>
        <end position="105"/>
    </location>
</feature>
<feature type="transmembrane region" description="Helical" evidence="8">
    <location>
        <begin position="280"/>
        <end position="298"/>
    </location>
</feature>
<evidence type="ECO:0000256" key="4">
    <source>
        <dbReference type="ARBA" id="ARBA00022692"/>
    </source>
</evidence>
<dbReference type="Gene3D" id="1.20.1250.20">
    <property type="entry name" value="MFS general substrate transporter like domains"/>
    <property type="match status" value="1"/>
</dbReference>
<evidence type="ECO:0000313" key="10">
    <source>
        <dbReference type="EMBL" id="OQE21713.1"/>
    </source>
</evidence>
<feature type="domain" description="Major facilitator superfamily (MFS) profile" evidence="9">
    <location>
        <begin position="49"/>
        <end position="512"/>
    </location>
</feature>
<comment type="caution">
    <text evidence="10">The sequence shown here is derived from an EMBL/GenBank/DDBJ whole genome shotgun (WGS) entry which is preliminary data.</text>
</comment>
<keyword evidence="11" id="KW-1185">Reference proteome</keyword>
<feature type="transmembrane region" description="Helical" evidence="8">
    <location>
        <begin position="487"/>
        <end position="508"/>
    </location>
</feature>
<evidence type="ECO:0000256" key="3">
    <source>
        <dbReference type="ARBA" id="ARBA00022448"/>
    </source>
</evidence>
<dbReference type="InterPro" id="IPR011701">
    <property type="entry name" value="MFS"/>
</dbReference>
<feature type="transmembrane region" description="Helical" evidence="8">
    <location>
        <begin position="445"/>
        <end position="467"/>
    </location>
</feature>
<dbReference type="PANTHER" id="PTHR42718:SF1">
    <property type="entry name" value="LOW AFFINITY AMMONIUM TRANSPORTER"/>
    <property type="match status" value="1"/>
</dbReference>
<evidence type="ECO:0000256" key="5">
    <source>
        <dbReference type="ARBA" id="ARBA00022989"/>
    </source>
</evidence>
<feature type="transmembrane region" description="Helical" evidence="8">
    <location>
        <begin position="249"/>
        <end position="268"/>
    </location>
</feature>
<dbReference type="Gene3D" id="1.20.1720.10">
    <property type="entry name" value="Multidrug resistance protein D"/>
    <property type="match status" value="1"/>
</dbReference>
<evidence type="ECO:0000256" key="6">
    <source>
        <dbReference type="ARBA" id="ARBA00023136"/>
    </source>
</evidence>
<dbReference type="InterPro" id="IPR020846">
    <property type="entry name" value="MFS_dom"/>
</dbReference>
<feature type="transmembrane region" description="Helical" evidence="8">
    <location>
        <begin position="178"/>
        <end position="201"/>
    </location>
</feature>
<organism evidence="10 11">
    <name type="scientific">Penicillium steckii</name>
    <dbReference type="NCBI Taxonomy" id="303698"/>
    <lineage>
        <taxon>Eukaryota</taxon>
        <taxon>Fungi</taxon>
        <taxon>Dikarya</taxon>
        <taxon>Ascomycota</taxon>
        <taxon>Pezizomycotina</taxon>
        <taxon>Eurotiomycetes</taxon>
        <taxon>Eurotiomycetidae</taxon>
        <taxon>Eurotiales</taxon>
        <taxon>Aspergillaceae</taxon>
        <taxon>Penicillium</taxon>
    </lineage>
</organism>
<keyword evidence="3" id="KW-0813">Transport</keyword>
<sequence>MTLSPGEEPENPSQPSTITDIGDPGMDRGRTTKDEYTYIADGYSLFRRTIFIVTVCSSMFTNQLGLCNSLTTLEIIGDSFGVTDPGKLSWTISGYGLTLGTFVLIGGRFGDEFGNKAIFIIGMGWLALTSMMAGASVYSSYPIYILARVLQGLGPALTVPNALAIMGKCFSSGPRNMGFAWFAASAPVGAMAGLLFGPLFAMAWWPWIYWSQALGVAFLFVLSFVAIPNVPTEVEEKKRPTIRETLDRLDVFGGASGVVALVLFNFAWNQSLVTTWDEPYVYACLILSVLFMVAFFYVEIRVARYPILPVAILTSDIAFVFACTAAGWSTFGIWLFYVIRTCLNVGGQTPIQLAAWLSPILITGIGTALVVGKIITKVPASFIMLFAMICYLITSLLMALRPVESIYWTYFFFGTIIATFAMDSSLPAATIIFSSAVPRQYQGMGSSVIMTIVVYSISLGLGFAGTIELQINNGGKTPADLLHGYRGTLWFSVGLTAFGTILAIFFLLKDYRQRNPRKYEEGEISASIGA</sequence>
<gene>
    <name evidence="10" type="ORF">PENSTE_c011G03649</name>
</gene>
<keyword evidence="6 8" id="KW-0472">Membrane</keyword>
<dbReference type="Pfam" id="PF07690">
    <property type="entry name" value="MFS_1"/>
    <property type="match status" value="1"/>
</dbReference>
<dbReference type="InterPro" id="IPR036259">
    <property type="entry name" value="MFS_trans_sf"/>
</dbReference>
<dbReference type="SUPFAM" id="SSF103473">
    <property type="entry name" value="MFS general substrate transporter"/>
    <property type="match status" value="1"/>
</dbReference>
<name>A0A1V6T7I5_9EURO</name>
<dbReference type="GO" id="GO:0016020">
    <property type="term" value="C:membrane"/>
    <property type="evidence" value="ECO:0007669"/>
    <property type="project" value="UniProtKB-SubCell"/>
</dbReference>
<keyword evidence="5 8" id="KW-1133">Transmembrane helix</keyword>
<feature type="transmembrane region" description="Helical" evidence="8">
    <location>
        <begin position="406"/>
        <end position="433"/>
    </location>
</feature>
<reference evidence="11" key="1">
    <citation type="journal article" date="2017" name="Nat. Microbiol.">
        <title>Global analysis of biosynthetic gene clusters reveals vast potential of secondary metabolite production in Penicillium species.</title>
        <authorList>
            <person name="Nielsen J.C."/>
            <person name="Grijseels S."/>
            <person name="Prigent S."/>
            <person name="Ji B."/>
            <person name="Dainat J."/>
            <person name="Nielsen K.F."/>
            <person name="Frisvad J.C."/>
            <person name="Workman M."/>
            <person name="Nielsen J."/>
        </authorList>
    </citation>
    <scope>NUCLEOTIDE SEQUENCE [LARGE SCALE GENOMIC DNA]</scope>
    <source>
        <strain evidence="11">IBT 24891</strain>
    </source>
</reference>
<dbReference type="GO" id="GO:0022857">
    <property type="term" value="F:transmembrane transporter activity"/>
    <property type="evidence" value="ECO:0007669"/>
    <property type="project" value="InterPro"/>
</dbReference>
<keyword evidence="4 8" id="KW-0812">Transmembrane</keyword>
<evidence type="ECO:0000256" key="7">
    <source>
        <dbReference type="SAM" id="MobiDB-lite"/>
    </source>
</evidence>
<dbReference type="CDD" id="cd17476">
    <property type="entry name" value="MFS_Amf1_MDR_like"/>
    <property type="match status" value="1"/>
</dbReference>
<evidence type="ECO:0000256" key="8">
    <source>
        <dbReference type="SAM" id="Phobius"/>
    </source>
</evidence>
<feature type="transmembrane region" description="Helical" evidence="8">
    <location>
        <begin position="117"/>
        <end position="137"/>
    </location>
</feature>
<protein>
    <recommendedName>
        <fullName evidence="9">Major facilitator superfamily (MFS) profile domain-containing protein</fullName>
    </recommendedName>
</protein>
<evidence type="ECO:0000313" key="11">
    <source>
        <dbReference type="Proteomes" id="UP000191285"/>
    </source>
</evidence>